<evidence type="ECO:0000256" key="6">
    <source>
        <dbReference type="ARBA" id="ARBA00023157"/>
    </source>
</evidence>
<dbReference type="GO" id="GO:0006071">
    <property type="term" value="P:glycerol metabolic process"/>
    <property type="evidence" value="ECO:0007669"/>
    <property type="project" value="TreeGrafter"/>
</dbReference>
<protein>
    <submittedName>
        <fullName evidence="10">Rhamnulokinase</fullName>
    </submittedName>
</protein>
<dbReference type="Pfam" id="PF00370">
    <property type="entry name" value="FGGY_N"/>
    <property type="match status" value="1"/>
</dbReference>
<proteinExistence type="inferred from homology"/>
<dbReference type="InterPro" id="IPR043129">
    <property type="entry name" value="ATPase_NBD"/>
</dbReference>
<dbReference type="RefSeq" id="WP_153404847.1">
    <property type="nucleotide sequence ID" value="NZ_ML762434.1"/>
</dbReference>
<dbReference type="InterPro" id="IPR000577">
    <property type="entry name" value="Carb_kinase_FGGY"/>
</dbReference>
<dbReference type="InterPro" id="IPR013449">
    <property type="entry name" value="Rhamnulokinase"/>
</dbReference>
<evidence type="ECO:0000256" key="2">
    <source>
        <dbReference type="ARBA" id="ARBA00022679"/>
    </source>
</evidence>
<comment type="similarity">
    <text evidence="1">Belongs to the FGGY kinase family.</text>
</comment>
<dbReference type="InterPro" id="IPR018484">
    <property type="entry name" value="FGGY_N"/>
</dbReference>
<keyword evidence="6" id="KW-1015">Disulfide bond</keyword>
<evidence type="ECO:0000256" key="1">
    <source>
        <dbReference type="ARBA" id="ARBA00009156"/>
    </source>
</evidence>
<gene>
    <name evidence="10" type="ORF">F9U64_14225</name>
</gene>
<dbReference type="AlphaFoldDB" id="A0A7C8KY85"/>
<dbReference type="Proteomes" id="UP000480246">
    <property type="component" value="Unassembled WGS sequence"/>
</dbReference>
<evidence type="ECO:0000313" key="10">
    <source>
        <dbReference type="EMBL" id="KAB8130498.1"/>
    </source>
</evidence>
<dbReference type="PANTHER" id="PTHR10196:SF93">
    <property type="entry name" value="L-RHAMNULOKINASE"/>
    <property type="match status" value="1"/>
</dbReference>
<evidence type="ECO:0000259" key="8">
    <source>
        <dbReference type="Pfam" id="PF00370"/>
    </source>
</evidence>
<dbReference type="GO" id="GO:0008993">
    <property type="term" value="F:rhamnulokinase activity"/>
    <property type="evidence" value="ECO:0007669"/>
    <property type="project" value="InterPro"/>
</dbReference>
<evidence type="ECO:0000259" key="9">
    <source>
        <dbReference type="Pfam" id="PF02782"/>
    </source>
</evidence>
<sequence length="496" mass="55889">MKKVWAFDIGASNGRLMLASFDGEQMHLDELYRFSNKPVHLTDHYYWDVLHIFNGMKKGMEVSLQKGHNKVESMGVDTWGVDFGLLSKTGELLANPYCYRDPQNNDGMEKALKHISKEELFVTTGIETAPINSLFQLLAIQERNPELLANADTLLLTPNLLGYLFSGVKNNEYTISSTTQLIDLKTKNWSNEILSMFNIPADLFAPVVPSSSIAGETLPEINKELGMSPVKVVNVAGHDTASALAALPIGDGFSVFMSCGTWGLIGVEVDQPVATVQAMHAGFTNEGTLEGNYRLLKNSMGMWLLQECRTIWEREQISTDYEEENQLFQQTEAFGAFIDPDDNRFFNPDNMVEAIKVYCRETNQQIPQTRGEIIRCILESLAMNYRLVIEQLEQLLDRKLKRIHMGGGAIQNHHFCQLIANVTGRELVAGPAEASSVGNAISQFISLDIIDSLREARQIVKNSFSIPSYYPEENDRWDEAYQQYKTIISYKLEEEK</sequence>
<evidence type="ECO:0000256" key="4">
    <source>
        <dbReference type="ARBA" id="ARBA00022777"/>
    </source>
</evidence>
<dbReference type="Gene3D" id="3.30.420.40">
    <property type="match status" value="2"/>
</dbReference>
<keyword evidence="11" id="KW-1185">Reference proteome</keyword>
<feature type="domain" description="Carbohydrate kinase FGGY C-terminal" evidence="9">
    <location>
        <begin position="256"/>
        <end position="446"/>
    </location>
</feature>
<evidence type="ECO:0000256" key="7">
    <source>
        <dbReference type="ARBA" id="ARBA00023308"/>
    </source>
</evidence>
<dbReference type="Pfam" id="PF02782">
    <property type="entry name" value="FGGY_C"/>
    <property type="match status" value="1"/>
</dbReference>
<keyword evidence="4 10" id="KW-0418">Kinase</keyword>
<keyword evidence="5" id="KW-0067">ATP-binding</keyword>
<dbReference type="GO" id="GO:0004370">
    <property type="term" value="F:glycerol kinase activity"/>
    <property type="evidence" value="ECO:0007669"/>
    <property type="project" value="TreeGrafter"/>
</dbReference>
<dbReference type="InterPro" id="IPR018485">
    <property type="entry name" value="FGGY_C"/>
</dbReference>
<dbReference type="GO" id="GO:0005829">
    <property type="term" value="C:cytosol"/>
    <property type="evidence" value="ECO:0007669"/>
    <property type="project" value="TreeGrafter"/>
</dbReference>
<dbReference type="CDD" id="cd07771">
    <property type="entry name" value="ASKHA_NBD_FGGY_RhaB-like"/>
    <property type="match status" value="1"/>
</dbReference>
<evidence type="ECO:0000256" key="3">
    <source>
        <dbReference type="ARBA" id="ARBA00022741"/>
    </source>
</evidence>
<dbReference type="SUPFAM" id="SSF53067">
    <property type="entry name" value="Actin-like ATPase domain"/>
    <property type="match status" value="2"/>
</dbReference>
<dbReference type="OrthoDB" id="9761504at2"/>
<dbReference type="GO" id="GO:0005524">
    <property type="term" value="F:ATP binding"/>
    <property type="evidence" value="ECO:0007669"/>
    <property type="project" value="UniProtKB-KW"/>
</dbReference>
<name>A0A7C8KY85_9BACI</name>
<keyword evidence="7" id="KW-0684">Rhamnose metabolism</keyword>
<comment type="caution">
    <text evidence="10">The sequence shown here is derived from an EMBL/GenBank/DDBJ whole genome shotgun (WGS) entry which is preliminary data.</text>
</comment>
<dbReference type="EMBL" id="WEID01000070">
    <property type="protein sequence ID" value="KAB8130498.1"/>
    <property type="molecule type" value="Genomic_DNA"/>
</dbReference>
<feature type="domain" description="Carbohydrate kinase FGGY N-terminal" evidence="8">
    <location>
        <begin position="6"/>
        <end position="244"/>
    </location>
</feature>
<evidence type="ECO:0000256" key="5">
    <source>
        <dbReference type="ARBA" id="ARBA00022840"/>
    </source>
</evidence>
<dbReference type="PANTHER" id="PTHR10196">
    <property type="entry name" value="SUGAR KINASE"/>
    <property type="match status" value="1"/>
</dbReference>
<keyword evidence="2" id="KW-0808">Transferase</keyword>
<accession>A0A7C8KY85</accession>
<reference evidence="10 11" key="1">
    <citation type="submission" date="2019-10" db="EMBL/GenBank/DDBJ databases">
        <title>Gracilibacillus sp. nov. isolated from rice seeds.</title>
        <authorList>
            <person name="He S."/>
        </authorList>
    </citation>
    <scope>NUCLEOTIDE SEQUENCE [LARGE SCALE GENOMIC DNA]</scope>
    <source>
        <strain evidence="10 11">TD8</strain>
    </source>
</reference>
<organism evidence="10 11">
    <name type="scientific">Gracilibacillus oryzae</name>
    <dbReference type="NCBI Taxonomy" id="1672701"/>
    <lineage>
        <taxon>Bacteria</taxon>
        <taxon>Bacillati</taxon>
        <taxon>Bacillota</taxon>
        <taxon>Bacilli</taxon>
        <taxon>Bacillales</taxon>
        <taxon>Bacillaceae</taxon>
        <taxon>Gracilibacillus</taxon>
    </lineage>
</organism>
<evidence type="ECO:0000313" key="11">
    <source>
        <dbReference type="Proteomes" id="UP000480246"/>
    </source>
</evidence>
<keyword evidence="3" id="KW-0547">Nucleotide-binding</keyword>
<dbReference type="GO" id="GO:0019301">
    <property type="term" value="P:rhamnose catabolic process"/>
    <property type="evidence" value="ECO:0007669"/>
    <property type="project" value="InterPro"/>
</dbReference>
<dbReference type="PIRSF" id="PIRSF000538">
    <property type="entry name" value="GlpK"/>
    <property type="match status" value="1"/>
</dbReference>